<reference evidence="1" key="1">
    <citation type="submission" date="2020-06" db="EMBL/GenBank/DDBJ databases">
        <authorList>
            <person name="Li T."/>
            <person name="Hu X."/>
            <person name="Zhang T."/>
            <person name="Song X."/>
            <person name="Zhang H."/>
            <person name="Dai N."/>
            <person name="Sheng W."/>
            <person name="Hou X."/>
            <person name="Wei L."/>
        </authorList>
    </citation>
    <scope>NUCLEOTIDE SEQUENCE</scope>
    <source>
        <strain evidence="1">K16</strain>
        <tissue evidence="1">Leaf</tissue>
    </source>
</reference>
<sequence length="88" mass="10259">MLFFFDSGVWLLRLRRPPASADCPRRLFFLKFLGLNSSAVEFLLEIKVLKDHTKSAQRSERVKSVDLHPTEPCLACLWEKNYSCEVTR</sequence>
<organism evidence="1 2">
    <name type="scientific">Sesamum angolense</name>
    <dbReference type="NCBI Taxonomy" id="2727404"/>
    <lineage>
        <taxon>Eukaryota</taxon>
        <taxon>Viridiplantae</taxon>
        <taxon>Streptophyta</taxon>
        <taxon>Embryophyta</taxon>
        <taxon>Tracheophyta</taxon>
        <taxon>Spermatophyta</taxon>
        <taxon>Magnoliopsida</taxon>
        <taxon>eudicotyledons</taxon>
        <taxon>Gunneridae</taxon>
        <taxon>Pentapetalae</taxon>
        <taxon>asterids</taxon>
        <taxon>lamiids</taxon>
        <taxon>Lamiales</taxon>
        <taxon>Pedaliaceae</taxon>
        <taxon>Sesamum</taxon>
    </lineage>
</organism>
<keyword evidence="2" id="KW-1185">Reference proteome</keyword>
<evidence type="ECO:0000313" key="1">
    <source>
        <dbReference type="EMBL" id="KAK4391971.1"/>
    </source>
</evidence>
<reference evidence="1" key="2">
    <citation type="journal article" date="2024" name="Plant">
        <title>Genomic evolution and insights into agronomic trait innovations of Sesamum species.</title>
        <authorList>
            <person name="Miao H."/>
            <person name="Wang L."/>
            <person name="Qu L."/>
            <person name="Liu H."/>
            <person name="Sun Y."/>
            <person name="Le M."/>
            <person name="Wang Q."/>
            <person name="Wei S."/>
            <person name="Zheng Y."/>
            <person name="Lin W."/>
            <person name="Duan Y."/>
            <person name="Cao H."/>
            <person name="Xiong S."/>
            <person name="Wang X."/>
            <person name="Wei L."/>
            <person name="Li C."/>
            <person name="Ma Q."/>
            <person name="Ju M."/>
            <person name="Zhao R."/>
            <person name="Li G."/>
            <person name="Mu C."/>
            <person name="Tian Q."/>
            <person name="Mei H."/>
            <person name="Zhang T."/>
            <person name="Gao T."/>
            <person name="Zhang H."/>
        </authorList>
    </citation>
    <scope>NUCLEOTIDE SEQUENCE</scope>
    <source>
        <strain evidence="1">K16</strain>
    </source>
</reference>
<name>A0AAE2BNJ0_9LAMI</name>
<gene>
    <name evidence="1" type="ORF">Sango_1974900</name>
</gene>
<accession>A0AAE2BNJ0</accession>
<protein>
    <submittedName>
        <fullName evidence="1">Uncharacterized protein</fullName>
    </submittedName>
</protein>
<dbReference type="AlphaFoldDB" id="A0AAE2BNJ0"/>
<comment type="caution">
    <text evidence="1">The sequence shown here is derived from an EMBL/GenBank/DDBJ whole genome shotgun (WGS) entry which is preliminary data.</text>
</comment>
<dbReference type="EMBL" id="JACGWL010000011">
    <property type="protein sequence ID" value="KAK4391971.1"/>
    <property type="molecule type" value="Genomic_DNA"/>
</dbReference>
<proteinExistence type="predicted"/>
<evidence type="ECO:0000313" key="2">
    <source>
        <dbReference type="Proteomes" id="UP001289374"/>
    </source>
</evidence>
<dbReference type="Proteomes" id="UP001289374">
    <property type="component" value="Unassembled WGS sequence"/>
</dbReference>